<evidence type="ECO:0000313" key="3">
    <source>
        <dbReference type="Proteomes" id="UP000663873"/>
    </source>
</evidence>
<organism evidence="1 3">
    <name type="scientific">Rotaria socialis</name>
    <dbReference type="NCBI Taxonomy" id="392032"/>
    <lineage>
        <taxon>Eukaryota</taxon>
        <taxon>Metazoa</taxon>
        <taxon>Spiralia</taxon>
        <taxon>Gnathifera</taxon>
        <taxon>Rotifera</taxon>
        <taxon>Eurotatoria</taxon>
        <taxon>Bdelloidea</taxon>
        <taxon>Philodinida</taxon>
        <taxon>Philodinidae</taxon>
        <taxon>Rotaria</taxon>
    </lineage>
</organism>
<feature type="non-terminal residue" evidence="1">
    <location>
        <position position="1"/>
    </location>
</feature>
<keyword evidence="3" id="KW-1185">Reference proteome</keyword>
<protein>
    <submittedName>
        <fullName evidence="1">Uncharacterized protein</fullName>
    </submittedName>
</protein>
<sequence>FIIDDWRSDGYRWVQIAARRLPTHNPVIKKCYFHAGQKNKKKSKDFEKQAFVSLVDPSKVVVQYLGDENVAEEFPHGNSK</sequence>
<reference evidence="1" key="1">
    <citation type="submission" date="2021-02" db="EMBL/GenBank/DDBJ databases">
        <authorList>
            <person name="Nowell W R."/>
        </authorList>
    </citation>
    <scope>NUCLEOTIDE SEQUENCE</scope>
</reference>
<dbReference type="AlphaFoldDB" id="A0A821YB26"/>
<feature type="non-terminal residue" evidence="1">
    <location>
        <position position="80"/>
    </location>
</feature>
<evidence type="ECO:0000313" key="1">
    <source>
        <dbReference type="EMBL" id="CAF4957112.1"/>
    </source>
</evidence>
<evidence type="ECO:0000313" key="2">
    <source>
        <dbReference type="EMBL" id="CAF4975200.1"/>
    </source>
</evidence>
<dbReference type="Proteomes" id="UP000663873">
    <property type="component" value="Unassembled WGS sequence"/>
</dbReference>
<dbReference type="EMBL" id="CAJOBP010094200">
    <property type="protein sequence ID" value="CAF4957112.1"/>
    <property type="molecule type" value="Genomic_DNA"/>
</dbReference>
<comment type="caution">
    <text evidence="1">The sequence shown here is derived from an EMBL/GenBank/DDBJ whole genome shotgun (WGS) entry which is preliminary data.</text>
</comment>
<proteinExistence type="predicted"/>
<gene>
    <name evidence="1" type="ORF">UJA718_LOCUS48050</name>
    <name evidence="2" type="ORF">UJA718_LOCUS48991</name>
</gene>
<accession>A0A821YB26</accession>
<dbReference type="EMBL" id="CAJOBP010100630">
    <property type="protein sequence ID" value="CAF4975200.1"/>
    <property type="molecule type" value="Genomic_DNA"/>
</dbReference>
<name>A0A821YB26_9BILA</name>